<dbReference type="Gramene" id="TraesPARA_EIv1.0_1459770.1">
    <property type="protein sequence ID" value="TraesPARA_EIv1.0_1459770.1.CDS1"/>
    <property type="gene ID" value="TraesPARA_EIv1.0_1459770"/>
</dbReference>
<dbReference type="Gramene" id="TraesCS4D03G0478900.1">
    <property type="protein sequence ID" value="TraesCS4D03G0478900.1.CDS1"/>
    <property type="gene ID" value="TraesCS4D03G0478900"/>
</dbReference>
<evidence type="ECO:0000256" key="1">
    <source>
        <dbReference type="SAM" id="MobiDB-lite"/>
    </source>
</evidence>
<dbReference type="GO" id="GO:0005634">
    <property type="term" value="C:nucleus"/>
    <property type="evidence" value="ECO:0000318"/>
    <property type="project" value="GO_Central"/>
</dbReference>
<dbReference type="SMR" id="A0A3B6JLG0"/>
<dbReference type="Gramene" id="TraesROB_scaffold_050320_01G000200.1">
    <property type="protein sequence ID" value="TraesROB_scaffold_050320_01G000200.1"/>
    <property type="gene ID" value="TraesROB_scaffold_050320_01G000200"/>
</dbReference>
<dbReference type="Gramene" id="TraesWEE_scaffold_013083_01G000300.1">
    <property type="protein sequence ID" value="TraesWEE_scaffold_013083_01G000300.1"/>
    <property type="gene ID" value="TraesWEE_scaffold_013083_01G000300"/>
</dbReference>
<dbReference type="InterPro" id="IPR044822">
    <property type="entry name" value="Myb_DNA-bind_4"/>
</dbReference>
<dbReference type="GO" id="GO:0000976">
    <property type="term" value="F:transcription cis-regulatory region binding"/>
    <property type="evidence" value="ECO:0000318"/>
    <property type="project" value="GO_Central"/>
</dbReference>
<dbReference type="Gramene" id="TraesLDM4D03G02506460.1">
    <property type="protein sequence ID" value="TraesLDM4D03G02506460.1.CDS1"/>
    <property type="gene ID" value="TraesLDM4D03G02506460"/>
</dbReference>
<dbReference type="GeneID" id="123099996"/>
<keyword evidence="4" id="KW-1185">Reference proteome</keyword>
<dbReference type="PANTHER" id="PTHR31307">
    <property type="entry name" value="TRIHELIX TRANSCRIPTION FACTOR ASIL2"/>
    <property type="match status" value="1"/>
</dbReference>
<protein>
    <recommendedName>
        <fullName evidence="2">Myb/SANT-like DNA-binding domain-containing protein</fullName>
    </recommendedName>
</protein>
<dbReference type="Gramene" id="TraesCAD_scaffold_014466_01G000300.1">
    <property type="protein sequence ID" value="TraesCAD_scaffold_014466_01G000300.1"/>
    <property type="gene ID" value="TraesCAD_scaffold_014466_01G000300"/>
</dbReference>
<organism evidence="3">
    <name type="scientific">Triticum aestivum</name>
    <name type="common">Wheat</name>
    <dbReference type="NCBI Taxonomy" id="4565"/>
    <lineage>
        <taxon>Eukaryota</taxon>
        <taxon>Viridiplantae</taxon>
        <taxon>Streptophyta</taxon>
        <taxon>Embryophyta</taxon>
        <taxon>Tracheophyta</taxon>
        <taxon>Spermatophyta</taxon>
        <taxon>Magnoliopsida</taxon>
        <taxon>Liliopsida</taxon>
        <taxon>Poales</taxon>
        <taxon>Poaceae</taxon>
        <taxon>BOP clade</taxon>
        <taxon>Pooideae</taxon>
        <taxon>Triticodae</taxon>
        <taxon>Triticeae</taxon>
        <taxon>Triticinae</taxon>
        <taxon>Triticum</taxon>
    </lineage>
</organism>
<dbReference type="Gramene" id="TraesCS4D02G193900.1">
    <property type="protein sequence ID" value="TraesCS4D02G193900.1.cds1"/>
    <property type="gene ID" value="TraesCS4D02G193900"/>
</dbReference>
<feature type="region of interest" description="Disordered" evidence="1">
    <location>
        <begin position="206"/>
        <end position="231"/>
    </location>
</feature>
<reference evidence="3" key="2">
    <citation type="submission" date="2018-10" db="UniProtKB">
        <authorList>
            <consortium name="EnsemblPlants"/>
        </authorList>
    </citation>
    <scope>IDENTIFICATION</scope>
</reference>
<dbReference type="EnsemblPlants" id="TraesCS4D02G193900.1">
    <property type="protein sequence ID" value="TraesCS4D02G193900.1.cds1"/>
    <property type="gene ID" value="TraesCS4D02G193900"/>
</dbReference>
<dbReference type="OMA" id="PLSMEDW"/>
<dbReference type="Gramene" id="TraesSTA4D03G02499260.1">
    <property type="protein sequence ID" value="TraesSTA4D03G02499260.1.CDS1"/>
    <property type="gene ID" value="TraesSTA4D03G02499260"/>
</dbReference>
<dbReference type="OrthoDB" id="686682at2759"/>
<evidence type="ECO:0000313" key="3">
    <source>
        <dbReference type="EnsemblPlants" id="TraesCS4D02G193900.1.cds1"/>
    </source>
</evidence>
<feature type="domain" description="Myb/SANT-like DNA-binding" evidence="2">
    <location>
        <begin position="2"/>
        <end position="89"/>
    </location>
</feature>
<dbReference type="Gramene" id="TraesCLE_scaffold_057788_01G000300.1">
    <property type="protein sequence ID" value="TraesCLE_scaffold_057788_01G000300.1"/>
    <property type="gene ID" value="TraesCLE_scaffold_057788_01G000300"/>
</dbReference>
<proteinExistence type="predicted"/>
<dbReference type="Gramene" id="TraesNOR4D03G02521430.1">
    <property type="protein sequence ID" value="TraesNOR4D03G02521430.1.CDS1"/>
    <property type="gene ID" value="TraesNOR4D03G02521430"/>
</dbReference>
<evidence type="ECO:0000259" key="2">
    <source>
        <dbReference type="Pfam" id="PF13837"/>
    </source>
</evidence>
<dbReference type="Gramene" id="TraesARI4D03G02543120.1">
    <property type="protein sequence ID" value="TraesARI4D03G02543120.1.CDS1"/>
    <property type="gene ID" value="TraesARI4D03G02543120"/>
</dbReference>
<dbReference type="PANTHER" id="PTHR31307:SF44">
    <property type="entry name" value="MYB_SANT-LIKE DNA-BINDING DOMAIN-CONTAINING PROTEIN"/>
    <property type="match status" value="1"/>
</dbReference>
<dbReference type="Gramene" id="TraesLAC4D03G02457380.1">
    <property type="protein sequence ID" value="TraesLAC4D03G02457380.1.CDS1"/>
    <property type="gene ID" value="TraesLAC4D03G02457380"/>
</dbReference>
<accession>A0A3B6JLG0</accession>
<gene>
    <name evidence="3" type="primary">LOC123099996</name>
</gene>
<dbReference type="AlphaFoldDB" id="A0A3B6JLG0"/>
<evidence type="ECO:0000313" key="4">
    <source>
        <dbReference type="Proteomes" id="UP000019116"/>
    </source>
</evidence>
<dbReference type="Gramene" id="TraesSYM4D03G02531980.1">
    <property type="protein sequence ID" value="TraesSYM4D03G02531980.1.CDS1"/>
    <property type="gene ID" value="TraesSYM4D03G02531980"/>
</dbReference>
<dbReference type="Pfam" id="PF13837">
    <property type="entry name" value="Myb_DNA-bind_4"/>
    <property type="match status" value="1"/>
</dbReference>
<name>A0A3B6JLG0_WHEAT</name>
<dbReference type="InterPro" id="IPR044823">
    <property type="entry name" value="ASIL1/2-like"/>
</dbReference>
<dbReference type="Proteomes" id="UP000019116">
    <property type="component" value="Chromosome 4D"/>
</dbReference>
<dbReference type="Gramene" id="TraesJUL4D03G02523130.1">
    <property type="protein sequence ID" value="TraesJUL4D03G02523130.1.CDS1"/>
    <property type="gene ID" value="TraesJUL4D03G02523130"/>
</dbReference>
<reference evidence="3" key="1">
    <citation type="submission" date="2018-08" db="EMBL/GenBank/DDBJ databases">
        <authorList>
            <person name="Rossello M."/>
        </authorList>
    </citation>
    <scope>NUCLEOTIDE SEQUENCE [LARGE SCALE GENOMIC DNA]</scope>
    <source>
        <strain evidence="3">cv. Chinese Spring</strain>
    </source>
</reference>
<sequence>MHWSDEETSVLVDAWGPLYLGRNRGPLSMEDWDSVCSAVDAHHAAAGLDFSRNPAGCRRRISTLKARYTEEAAKGQPTSAWRHFAHLRAFLADPSGGPPGFAAKKPGASVKQEKKKVEEASGSVGTTKVPAKRQFSSLRDILAKTPATLKEEEETVKGCGCELVGGSAAGVTKLVAEMTRLAEVHERVEMERHRFRKEMLKMKMKEEMETEDVKLERKKVKAENEEQVRGN</sequence>
<dbReference type="RefSeq" id="XP_044377936.1">
    <property type="nucleotide sequence ID" value="XM_044522001.1"/>
</dbReference>
<dbReference type="STRING" id="4565.A0A3B6JLG0"/>